<dbReference type="CDD" id="cd06577">
    <property type="entry name" value="PASTA_pknB"/>
    <property type="match status" value="1"/>
</dbReference>
<feature type="domain" description="PASTA" evidence="2">
    <location>
        <begin position="91"/>
        <end position="159"/>
    </location>
</feature>
<sequence length="166" mass="16758">MSQPVHAHRRRSNYGRDVPTTNSPRRSDDRRAVLSARISIAALALTAALSGCDSETVTSATPTTVVTTASATATTATGVHPIQPSSVASPSPGTVTVPDVRGDRPALADQLLTAAGLYAHITGGTGRGPGGGQCVITRQTPDAETSVPTGTTIELTTGEVGGQSPC</sequence>
<dbReference type="Gene3D" id="3.30.10.20">
    <property type="match status" value="1"/>
</dbReference>
<name>A0A378WPF0_9NOCA</name>
<evidence type="ECO:0000259" key="2">
    <source>
        <dbReference type="PROSITE" id="PS51178"/>
    </source>
</evidence>
<dbReference type="InterPro" id="IPR005543">
    <property type="entry name" value="PASTA_dom"/>
</dbReference>
<dbReference type="PROSITE" id="PS51178">
    <property type="entry name" value="PASTA"/>
    <property type="match status" value="1"/>
</dbReference>
<protein>
    <submittedName>
        <fullName evidence="3">PASTA domain</fullName>
    </submittedName>
</protein>
<evidence type="ECO:0000313" key="3">
    <source>
        <dbReference type="EMBL" id="SUA43049.1"/>
    </source>
</evidence>
<evidence type="ECO:0000313" key="4">
    <source>
        <dbReference type="Proteomes" id="UP000255082"/>
    </source>
</evidence>
<proteinExistence type="predicted"/>
<gene>
    <name evidence="3" type="ORF">NCTC13184_02409</name>
</gene>
<dbReference type="Proteomes" id="UP000255082">
    <property type="component" value="Unassembled WGS sequence"/>
</dbReference>
<evidence type="ECO:0000256" key="1">
    <source>
        <dbReference type="SAM" id="MobiDB-lite"/>
    </source>
</evidence>
<organism evidence="3 4">
    <name type="scientific">Nocardia africana</name>
    <dbReference type="NCBI Taxonomy" id="134964"/>
    <lineage>
        <taxon>Bacteria</taxon>
        <taxon>Bacillati</taxon>
        <taxon>Actinomycetota</taxon>
        <taxon>Actinomycetes</taxon>
        <taxon>Mycobacteriales</taxon>
        <taxon>Nocardiaceae</taxon>
        <taxon>Nocardia</taxon>
    </lineage>
</organism>
<dbReference type="Pfam" id="PF03793">
    <property type="entry name" value="PASTA"/>
    <property type="match status" value="1"/>
</dbReference>
<accession>A0A378WPF0</accession>
<dbReference type="AlphaFoldDB" id="A0A378WPF0"/>
<dbReference type="SMART" id="SM00740">
    <property type="entry name" value="PASTA"/>
    <property type="match status" value="1"/>
</dbReference>
<reference evidence="3 4" key="1">
    <citation type="submission" date="2018-06" db="EMBL/GenBank/DDBJ databases">
        <authorList>
            <consortium name="Pathogen Informatics"/>
            <person name="Doyle S."/>
        </authorList>
    </citation>
    <scope>NUCLEOTIDE SEQUENCE [LARGE SCALE GENOMIC DNA]</scope>
    <source>
        <strain evidence="3 4">NCTC13184</strain>
    </source>
</reference>
<dbReference type="EMBL" id="UGRU01000001">
    <property type="protein sequence ID" value="SUA43049.1"/>
    <property type="molecule type" value="Genomic_DNA"/>
</dbReference>
<feature type="region of interest" description="Disordered" evidence="1">
    <location>
        <begin position="1"/>
        <end position="30"/>
    </location>
</feature>
<feature type="compositionally biased region" description="Basic residues" evidence="1">
    <location>
        <begin position="1"/>
        <end position="13"/>
    </location>
</feature>